<accession>A0A0C5CD30</accession>
<dbReference type="STRING" id="1582439.NPIRD3C_1892"/>
<reference evidence="2 3" key="2">
    <citation type="journal article" date="2016" name="ISME J.">
        <title>Physiological and genomic characterization of two novel marine thaumarchaeal strains indicates niche differentiation.</title>
        <authorList>
            <person name="Bayer B."/>
            <person name="Vojvoda J."/>
            <person name="Offre P."/>
            <person name="Alves R.J."/>
            <person name="Elisabeth N.H."/>
            <person name="Garcia J.A."/>
            <person name="Volland J.M."/>
            <person name="Srivastava A."/>
            <person name="Schleper C."/>
            <person name="Herndl G.J."/>
        </authorList>
    </citation>
    <scope>NUCLEOTIDE SEQUENCE [LARGE SCALE GENOMIC DNA]</scope>
    <source>
        <strain evidence="2 3">D3C</strain>
    </source>
</reference>
<dbReference type="OrthoDB" id="105697at2157"/>
<dbReference type="KEGG" id="nid:NPIRD3C_1892"/>
<dbReference type="Gene3D" id="3.40.50.620">
    <property type="entry name" value="HUPs"/>
    <property type="match status" value="1"/>
</dbReference>
<dbReference type="PATRIC" id="fig|1582439.9.peg.1952"/>
<dbReference type="CDD" id="cd00293">
    <property type="entry name" value="USP-like"/>
    <property type="match status" value="1"/>
</dbReference>
<proteinExistence type="predicted"/>
<name>A0A0C5CD30_9ARCH</name>
<dbReference type="InterPro" id="IPR014729">
    <property type="entry name" value="Rossmann-like_a/b/a_fold"/>
</dbReference>
<dbReference type="Pfam" id="PF00582">
    <property type="entry name" value="Usp"/>
    <property type="match status" value="1"/>
</dbReference>
<feature type="domain" description="UspA" evidence="1">
    <location>
        <begin position="6"/>
        <end position="147"/>
    </location>
</feature>
<evidence type="ECO:0000313" key="3">
    <source>
        <dbReference type="Proteomes" id="UP000032027"/>
    </source>
</evidence>
<reference evidence="3" key="1">
    <citation type="submission" date="2015-02" db="EMBL/GenBank/DDBJ databases">
        <title>Characterization of two novel Thaumarchaeota isolated from the Northern Adriatic Sea.</title>
        <authorList>
            <person name="Bayer B."/>
            <person name="Vojvoda J."/>
            <person name="Offre P."/>
            <person name="Srivastava A."/>
            <person name="Elisabeth N."/>
            <person name="Garcia J.A.L."/>
            <person name="Schleper C."/>
            <person name="Herndl G.J."/>
        </authorList>
    </citation>
    <scope>NUCLEOTIDE SEQUENCE [LARGE SCALE GENOMIC DNA]</scope>
    <source>
        <strain evidence="3">D3C</strain>
    </source>
</reference>
<dbReference type="EMBL" id="CP010868">
    <property type="protein sequence ID" value="AJM93102.1"/>
    <property type="molecule type" value="Genomic_DNA"/>
</dbReference>
<sequence length="148" mass="16709">MKIYPKHIMVPFRPSDVFFRAFDEAVTIAKQNNARITVVKVIDYRAGLGIDMMMAADILSRECDLHKFDGILTGLQKQAILSDVNLDVKIMDLHLSPAKAFVDFAYQNDVDMMVMGCIKKKGLTKHFRSDISDEIMDLSPPCNVVLVE</sequence>
<dbReference type="GeneID" id="41600974"/>
<dbReference type="SUPFAM" id="SSF52402">
    <property type="entry name" value="Adenine nucleotide alpha hydrolases-like"/>
    <property type="match status" value="1"/>
</dbReference>
<evidence type="ECO:0000313" key="2">
    <source>
        <dbReference type="EMBL" id="AJM93102.1"/>
    </source>
</evidence>
<dbReference type="RefSeq" id="WP_148703820.1">
    <property type="nucleotide sequence ID" value="NZ_CP010868.1"/>
</dbReference>
<protein>
    <recommendedName>
        <fullName evidence="1">UspA domain-containing protein</fullName>
    </recommendedName>
</protein>
<dbReference type="HOGENOM" id="CLU_1754607_0_0_2"/>
<dbReference type="AlphaFoldDB" id="A0A0C5CD30"/>
<reference evidence="2 3" key="3">
    <citation type="journal article" date="2019" name="Int. J. Syst. Evol. Microbiol.">
        <title>Nitrosopumilus adriaticus sp. nov. and Nitrosopumilus piranensis sp. nov., two ammonia-oxidizing archaea from the Adriatic Sea and members of the class Nitrososphaeria.</title>
        <authorList>
            <person name="Bayer B."/>
            <person name="Vojvoda J."/>
            <person name="Reinthaler T."/>
            <person name="Reyes C."/>
            <person name="Pinto M."/>
            <person name="Herndl G.J."/>
        </authorList>
    </citation>
    <scope>NUCLEOTIDE SEQUENCE [LARGE SCALE GENOMIC DNA]</scope>
    <source>
        <strain evidence="2 3">D3C</strain>
    </source>
</reference>
<dbReference type="Proteomes" id="UP000032027">
    <property type="component" value="Chromosome"/>
</dbReference>
<dbReference type="InterPro" id="IPR006016">
    <property type="entry name" value="UspA"/>
</dbReference>
<organism evidence="2 3">
    <name type="scientific">Nitrosopumilus piranensis</name>
    <dbReference type="NCBI Taxonomy" id="1582439"/>
    <lineage>
        <taxon>Archaea</taxon>
        <taxon>Nitrososphaerota</taxon>
        <taxon>Nitrososphaeria</taxon>
        <taxon>Nitrosopumilales</taxon>
        <taxon>Nitrosopumilaceae</taxon>
        <taxon>Nitrosopumilus</taxon>
    </lineage>
</organism>
<evidence type="ECO:0000259" key="1">
    <source>
        <dbReference type="Pfam" id="PF00582"/>
    </source>
</evidence>
<keyword evidence="3" id="KW-1185">Reference proteome</keyword>
<gene>
    <name evidence="2" type="ORF">NPIRD3C_1892</name>
</gene>